<dbReference type="RefSeq" id="WP_058636599.1">
    <property type="nucleotide sequence ID" value="NZ_LDPZ01000066.1"/>
</dbReference>
<dbReference type="STRING" id="401562.NS365_08275"/>
<dbReference type="GO" id="GO:0019843">
    <property type="term" value="F:rRNA binding"/>
    <property type="evidence" value="ECO:0007669"/>
    <property type="project" value="UniProtKB-UniRule"/>
</dbReference>
<sequence>MDVILLERINRLGSIGDTVRVRDGYARNYLLPTGRALRANDANRAKFEAQKASLIARNEERRTEAQGVAGSLNGKSFVIVRSAGETGQLYGSVSARDIADLLKEQGFAVNRNAVELNLPIKSIGLHSVKIALHPEVEVSVQVNVARSPDEAERQARGEQLNSAEAIYGIDEEELEENEDDAEGETEEEAA</sequence>
<dbReference type="HAMAP" id="MF_00503">
    <property type="entry name" value="Ribosomal_bL9"/>
    <property type="match status" value="1"/>
</dbReference>
<dbReference type="InterPro" id="IPR009027">
    <property type="entry name" value="Ribosomal_bL9/RNase_H1_N"/>
</dbReference>
<name>A0A175R531_9HYPH</name>
<dbReference type="EMBL" id="LDPZ01000066">
    <property type="protein sequence ID" value="KTQ85157.1"/>
    <property type="molecule type" value="Genomic_DNA"/>
</dbReference>
<feature type="compositionally biased region" description="Basic and acidic residues" evidence="8">
    <location>
        <begin position="147"/>
        <end position="156"/>
    </location>
</feature>
<evidence type="ECO:0000256" key="3">
    <source>
        <dbReference type="ARBA" id="ARBA00022884"/>
    </source>
</evidence>
<dbReference type="InterPro" id="IPR000244">
    <property type="entry name" value="Ribosomal_bL9"/>
</dbReference>
<evidence type="ECO:0000256" key="7">
    <source>
        <dbReference type="HAMAP-Rule" id="MF_00503"/>
    </source>
</evidence>
<comment type="function">
    <text evidence="7">Binds to the 23S rRNA.</text>
</comment>
<proteinExistence type="inferred from homology"/>
<keyword evidence="4 7" id="KW-0689">Ribosomal protein</keyword>
<dbReference type="InterPro" id="IPR020594">
    <property type="entry name" value="Ribosomal_bL9_bac/chp"/>
</dbReference>
<dbReference type="Gene3D" id="3.40.5.10">
    <property type="entry name" value="Ribosomal protein L9, N-terminal domain"/>
    <property type="match status" value="1"/>
</dbReference>
<dbReference type="InterPro" id="IPR020069">
    <property type="entry name" value="Ribosomal_bL9_C"/>
</dbReference>
<dbReference type="InterPro" id="IPR020070">
    <property type="entry name" value="Ribosomal_bL9_N"/>
</dbReference>
<dbReference type="OrthoDB" id="9788336at2"/>
<comment type="similarity">
    <text evidence="1 7">Belongs to the bacterial ribosomal protein bL9 family.</text>
</comment>
<evidence type="ECO:0000256" key="6">
    <source>
        <dbReference type="ARBA" id="ARBA00035292"/>
    </source>
</evidence>
<gene>
    <name evidence="7" type="primary">rplI</name>
    <name evidence="10" type="ORF">NS226_20865</name>
</gene>
<dbReference type="eggNOG" id="COG0359">
    <property type="taxonomic scope" value="Bacteria"/>
</dbReference>
<protein>
    <recommendedName>
        <fullName evidence="6 7">Large ribosomal subunit protein bL9</fullName>
    </recommendedName>
</protein>
<feature type="region of interest" description="Disordered" evidence="8">
    <location>
        <begin position="147"/>
        <end position="190"/>
    </location>
</feature>
<keyword evidence="3 7" id="KW-0694">RNA-binding</keyword>
<dbReference type="GO" id="GO:1990904">
    <property type="term" value="C:ribonucleoprotein complex"/>
    <property type="evidence" value="ECO:0007669"/>
    <property type="project" value="UniProtKB-KW"/>
</dbReference>
<feature type="compositionally biased region" description="Acidic residues" evidence="8">
    <location>
        <begin position="169"/>
        <end position="190"/>
    </location>
</feature>
<accession>A0A175R531</accession>
<dbReference type="GO" id="GO:0006412">
    <property type="term" value="P:translation"/>
    <property type="evidence" value="ECO:0007669"/>
    <property type="project" value="UniProtKB-UniRule"/>
</dbReference>
<evidence type="ECO:0000313" key="11">
    <source>
        <dbReference type="Proteomes" id="UP000078272"/>
    </source>
</evidence>
<evidence type="ECO:0000313" key="10">
    <source>
        <dbReference type="EMBL" id="KTQ85157.1"/>
    </source>
</evidence>
<evidence type="ECO:0000259" key="9">
    <source>
        <dbReference type="PROSITE" id="PS00651"/>
    </source>
</evidence>
<dbReference type="PROSITE" id="PS00651">
    <property type="entry name" value="RIBOSOMAL_L9"/>
    <property type="match status" value="1"/>
</dbReference>
<dbReference type="Pfam" id="PF03948">
    <property type="entry name" value="Ribosomal_L9_C"/>
    <property type="match status" value="1"/>
</dbReference>
<evidence type="ECO:0000256" key="5">
    <source>
        <dbReference type="ARBA" id="ARBA00023274"/>
    </source>
</evidence>
<dbReference type="NCBIfam" id="TIGR00158">
    <property type="entry name" value="L9"/>
    <property type="match status" value="1"/>
</dbReference>
<dbReference type="GO" id="GO:0003735">
    <property type="term" value="F:structural constituent of ribosome"/>
    <property type="evidence" value="ECO:0007669"/>
    <property type="project" value="InterPro"/>
</dbReference>
<dbReference type="GO" id="GO:0005840">
    <property type="term" value="C:ribosome"/>
    <property type="evidence" value="ECO:0007669"/>
    <property type="project" value="UniProtKB-KW"/>
</dbReference>
<dbReference type="SUPFAM" id="SSF55658">
    <property type="entry name" value="L9 N-domain-like"/>
    <property type="match status" value="1"/>
</dbReference>
<evidence type="ECO:0000256" key="1">
    <source>
        <dbReference type="ARBA" id="ARBA00010605"/>
    </source>
</evidence>
<dbReference type="InterPro" id="IPR036935">
    <property type="entry name" value="Ribosomal_bL9_N_sf"/>
</dbReference>
<dbReference type="SUPFAM" id="SSF55653">
    <property type="entry name" value="Ribosomal protein L9 C-domain"/>
    <property type="match status" value="1"/>
</dbReference>
<evidence type="ECO:0000256" key="8">
    <source>
        <dbReference type="SAM" id="MobiDB-lite"/>
    </source>
</evidence>
<dbReference type="PATRIC" id="fig|401562.3.peg.4607"/>
<dbReference type="PANTHER" id="PTHR21368">
    <property type="entry name" value="50S RIBOSOMAL PROTEIN L9"/>
    <property type="match status" value="1"/>
</dbReference>
<evidence type="ECO:0000256" key="4">
    <source>
        <dbReference type="ARBA" id="ARBA00022980"/>
    </source>
</evidence>
<keyword evidence="2 7" id="KW-0699">rRNA-binding</keyword>
<evidence type="ECO:0000256" key="2">
    <source>
        <dbReference type="ARBA" id="ARBA00022730"/>
    </source>
</evidence>
<dbReference type="Gene3D" id="3.10.430.100">
    <property type="entry name" value="Ribosomal protein L9, C-terminal domain"/>
    <property type="match status" value="1"/>
</dbReference>
<keyword evidence="5 7" id="KW-0687">Ribonucleoprotein</keyword>
<dbReference type="AlphaFoldDB" id="A0A175R531"/>
<organism evidence="10 11">
    <name type="scientific">Aureimonas ureilytica</name>
    <dbReference type="NCBI Taxonomy" id="401562"/>
    <lineage>
        <taxon>Bacteria</taxon>
        <taxon>Pseudomonadati</taxon>
        <taxon>Pseudomonadota</taxon>
        <taxon>Alphaproteobacteria</taxon>
        <taxon>Hyphomicrobiales</taxon>
        <taxon>Aurantimonadaceae</taxon>
        <taxon>Aureimonas</taxon>
    </lineage>
</organism>
<dbReference type="Pfam" id="PF01281">
    <property type="entry name" value="Ribosomal_L9_N"/>
    <property type="match status" value="1"/>
</dbReference>
<dbReference type="Proteomes" id="UP000078272">
    <property type="component" value="Unassembled WGS sequence"/>
</dbReference>
<dbReference type="InterPro" id="IPR036791">
    <property type="entry name" value="Ribosomal_bL9_C_sf"/>
</dbReference>
<comment type="caution">
    <text evidence="10">The sequence shown here is derived from an EMBL/GenBank/DDBJ whole genome shotgun (WGS) entry which is preliminary data.</text>
</comment>
<reference evidence="10 11" key="1">
    <citation type="journal article" date="2016" name="Front. Microbiol.">
        <title>Genomic Resource of Rice Seed Associated Bacteria.</title>
        <authorList>
            <person name="Midha S."/>
            <person name="Bansal K."/>
            <person name="Sharma S."/>
            <person name="Kumar N."/>
            <person name="Patil P.P."/>
            <person name="Chaudhry V."/>
            <person name="Patil P.B."/>
        </authorList>
    </citation>
    <scope>NUCLEOTIDE SEQUENCE [LARGE SCALE GENOMIC DNA]</scope>
    <source>
        <strain evidence="10 11">NS226</strain>
    </source>
</reference>
<feature type="domain" description="Ribosomal protein L9" evidence="9">
    <location>
        <begin position="13"/>
        <end position="40"/>
    </location>
</feature>